<organism evidence="11 12">
    <name type="scientific">Laodelphax striatellus</name>
    <name type="common">Small brown planthopper</name>
    <name type="synonym">Delphax striatella</name>
    <dbReference type="NCBI Taxonomy" id="195883"/>
    <lineage>
        <taxon>Eukaryota</taxon>
        <taxon>Metazoa</taxon>
        <taxon>Ecdysozoa</taxon>
        <taxon>Arthropoda</taxon>
        <taxon>Hexapoda</taxon>
        <taxon>Insecta</taxon>
        <taxon>Pterygota</taxon>
        <taxon>Neoptera</taxon>
        <taxon>Paraneoptera</taxon>
        <taxon>Hemiptera</taxon>
        <taxon>Auchenorrhyncha</taxon>
        <taxon>Fulgoroidea</taxon>
        <taxon>Delphacidae</taxon>
        <taxon>Criomorphinae</taxon>
        <taxon>Laodelphax</taxon>
    </lineage>
</organism>
<evidence type="ECO:0000256" key="3">
    <source>
        <dbReference type="ARBA" id="ARBA00022606"/>
    </source>
</evidence>
<dbReference type="FunCoup" id="A0A482XCZ1">
    <property type="interactions" value="73"/>
</dbReference>
<keyword evidence="8 10" id="KW-0675">Receptor</keyword>
<comment type="similarity">
    <text evidence="10">Belongs to the insect chemoreceptor superfamily. Heteromeric odorant receptor channel (TC 1.A.69) family.</text>
</comment>
<dbReference type="PANTHER" id="PTHR21137">
    <property type="entry name" value="ODORANT RECEPTOR"/>
    <property type="match status" value="1"/>
</dbReference>
<protein>
    <recommendedName>
        <fullName evidence="10">Odorant receptor</fullName>
    </recommendedName>
</protein>
<dbReference type="Pfam" id="PF02949">
    <property type="entry name" value="7tm_6"/>
    <property type="match status" value="1"/>
</dbReference>
<evidence type="ECO:0000313" key="12">
    <source>
        <dbReference type="Proteomes" id="UP000291343"/>
    </source>
</evidence>
<evidence type="ECO:0000256" key="5">
    <source>
        <dbReference type="ARBA" id="ARBA00022725"/>
    </source>
</evidence>
<feature type="transmembrane region" description="Helical" evidence="10">
    <location>
        <begin position="341"/>
        <end position="359"/>
    </location>
</feature>
<name>A0A482XCZ1_LAOST</name>
<comment type="caution">
    <text evidence="10">Lacks conserved residue(s) required for the propagation of feature annotation.</text>
</comment>
<feature type="transmembrane region" description="Helical" evidence="10">
    <location>
        <begin position="73"/>
        <end position="93"/>
    </location>
</feature>
<keyword evidence="9 10" id="KW-0807">Transducer</keyword>
<evidence type="ECO:0000313" key="11">
    <source>
        <dbReference type="EMBL" id="RZF43646.1"/>
    </source>
</evidence>
<feature type="transmembrane region" description="Helical" evidence="10">
    <location>
        <begin position="309"/>
        <end position="329"/>
    </location>
</feature>
<feature type="transmembrane region" description="Helical" evidence="10">
    <location>
        <begin position="45"/>
        <end position="67"/>
    </location>
</feature>
<keyword evidence="7 10" id="KW-0472">Membrane</keyword>
<evidence type="ECO:0000256" key="10">
    <source>
        <dbReference type="RuleBase" id="RU351113"/>
    </source>
</evidence>
<dbReference type="Proteomes" id="UP000291343">
    <property type="component" value="Unassembled WGS sequence"/>
</dbReference>
<evidence type="ECO:0000256" key="4">
    <source>
        <dbReference type="ARBA" id="ARBA00022692"/>
    </source>
</evidence>
<proteinExistence type="inferred from homology"/>
<dbReference type="GO" id="GO:0007165">
    <property type="term" value="P:signal transduction"/>
    <property type="evidence" value="ECO:0007669"/>
    <property type="project" value="UniProtKB-KW"/>
</dbReference>
<evidence type="ECO:0000256" key="8">
    <source>
        <dbReference type="ARBA" id="ARBA00023170"/>
    </source>
</evidence>
<keyword evidence="4 10" id="KW-0812">Transmembrane</keyword>
<dbReference type="InParanoid" id="A0A482XCZ1"/>
<accession>A0A482XCZ1</accession>
<keyword evidence="5 10" id="KW-0552">Olfaction</keyword>
<dbReference type="OrthoDB" id="7548151at2759"/>
<dbReference type="SMR" id="A0A482XCZ1"/>
<evidence type="ECO:0000256" key="7">
    <source>
        <dbReference type="ARBA" id="ARBA00023136"/>
    </source>
</evidence>
<comment type="caution">
    <text evidence="11">The sequence shown here is derived from an EMBL/GenBank/DDBJ whole genome shotgun (WGS) entry which is preliminary data.</text>
</comment>
<dbReference type="PANTHER" id="PTHR21137:SF35">
    <property type="entry name" value="ODORANT RECEPTOR 19A-RELATED"/>
    <property type="match status" value="1"/>
</dbReference>
<keyword evidence="12" id="KW-1185">Reference proteome</keyword>
<evidence type="ECO:0000256" key="9">
    <source>
        <dbReference type="ARBA" id="ARBA00023224"/>
    </source>
</evidence>
<evidence type="ECO:0000256" key="6">
    <source>
        <dbReference type="ARBA" id="ARBA00022989"/>
    </source>
</evidence>
<feature type="transmembrane region" description="Helical" evidence="10">
    <location>
        <begin position="202"/>
        <end position="229"/>
    </location>
</feature>
<dbReference type="AlphaFoldDB" id="A0A482XCZ1"/>
<reference evidence="11 12" key="1">
    <citation type="journal article" date="2017" name="Gigascience">
        <title>Genome sequence of the small brown planthopper, Laodelphax striatellus.</title>
        <authorList>
            <person name="Zhu J."/>
            <person name="Jiang F."/>
            <person name="Wang X."/>
            <person name="Yang P."/>
            <person name="Bao Y."/>
            <person name="Zhao W."/>
            <person name="Wang W."/>
            <person name="Lu H."/>
            <person name="Wang Q."/>
            <person name="Cui N."/>
            <person name="Li J."/>
            <person name="Chen X."/>
            <person name="Luo L."/>
            <person name="Yu J."/>
            <person name="Kang L."/>
            <person name="Cui F."/>
        </authorList>
    </citation>
    <scope>NUCLEOTIDE SEQUENCE [LARGE SCALE GENOMIC DNA]</scope>
    <source>
        <strain evidence="11">Lst14</strain>
    </source>
</reference>
<gene>
    <name evidence="11" type="ORF">LSTR_LSTR009243</name>
</gene>
<evidence type="ECO:0000256" key="2">
    <source>
        <dbReference type="ARBA" id="ARBA00022475"/>
    </source>
</evidence>
<dbReference type="EMBL" id="QKKF02012532">
    <property type="protein sequence ID" value="RZF43646.1"/>
    <property type="molecule type" value="Genomic_DNA"/>
</dbReference>
<evidence type="ECO:0000256" key="1">
    <source>
        <dbReference type="ARBA" id="ARBA00004651"/>
    </source>
</evidence>
<keyword evidence="6 10" id="KW-1133">Transmembrane helix</keyword>
<dbReference type="GO" id="GO:0005886">
    <property type="term" value="C:plasma membrane"/>
    <property type="evidence" value="ECO:0007669"/>
    <property type="project" value="UniProtKB-SubCell"/>
</dbReference>
<feature type="transmembrane region" description="Helical" evidence="10">
    <location>
        <begin position="142"/>
        <end position="165"/>
    </location>
</feature>
<dbReference type="GO" id="GO:0005549">
    <property type="term" value="F:odorant binding"/>
    <property type="evidence" value="ECO:0007669"/>
    <property type="project" value="InterPro"/>
</dbReference>
<keyword evidence="3 10" id="KW-0716">Sensory transduction</keyword>
<dbReference type="GO" id="GO:0004984">
    <property type="term" value="F:olfactory receptor activity"/>
    <property type="evidence" value="ECO:0007669"/>
    <property type="project" value="InterPro"/>
</dbReference>
<sequence length="455" mass="53752">MDSKEEIKEEKFYNIVSGLERANIRLYQFSLLVLYPSGFWKYYTIYGFILTDIIGVYFLISGAVAIYQQLDDIFVLFEVVHAYMLLMAILTNLNDFHVLRKMRNFWYKLLDLCKEDFFEYECESVKKESARLRSLSKKYMKWFFNIFQYGIFVTLMMVMVVIPLVRLYLNEEQKNNNTAFNIYLPLSVWSPFNSRTVAGFTFIYSLMFVYASLLLVIMLVYISTIFYFYMELIIQLRILCYALQKHDERLKLLTLQVTKIENINSSSTHTYSENVEHNNYCITQILKEPIMHYLKIREFFNVFQESSSFFFGLMLTVNMLVIVAMSLLLTRIDSILTVDGLKFGMIFSFEVMNIFIYTYSGSMLIEESRQVQKYLYSIDWYGFNSNQKRILNIFQGQSASKFLLMAAGLYEINLDTFIQCNKSATFNHNNSLKNSKLKLTPVTPTFNPHKLCRND</sequence>
<keyword evidence="2" id="KW-1003">Cell membrane</keyword>
<comment type="subcellular location">
    <subcellularLocation>
        <location evidence="1 10">Cell membrane</location>
        <topology evidence="1 10">Multi-pass membrane protein</topology>
    </subcellularLocation>
</comment>
<dbReference type="InterPro" id="IPR004117">
    <property type="entry name" value="7tm6_olfct_rcpt"/>
</dbReference>